<dbReference type="AlphaFoldDB" id="D6Z6U5"/>
<dbReference type="HOGENOM" id="CLU_041549_0_0_7"/>
<evidence type="ECO:0000256" key="1">
    <source>
        <dbReference type="SAM" id="Phobius"/>
    </source>
</evidence>
<feature type="transmembrane region" description="Helical" evidence="1">
    <location>
        <begin position="346"/>
        <end position="376"/>
    </location>
</feature>
<feature type="transmembrane region" description="Helical" evidence="1">
    <location>
        <begin position="415"/>
        <end position="433"/>
    </location>
</feature>
<dbReference type="OrthoDB" id="253840at2"/>
<feature type="domain" description="7 transmembrane helices usually fused to an inactive transglutaminase" evidence="3">
    <location>
        <begin position="266"/>
        <end position="509"/>
    </location>
</feature>
<dbReference type="InParanoid" id="D6Z6U5"/>
<evidence type="ECO:0008006" key="6">
    <source>
        <dbReference type="Google" id="ProtNLM"/>
    </source>
</evidence>
<reference evidence="5" key="1">
    <citation type="submission" date="2010-02" db="EMBL/GenBank/DDBJ databases">
        <title>Complete sequence of Desulfurivibrio alkaliphilus AHT2.</title>
        <authorList>
            <consortium name="US DOE Joint Genome Institute"/>
            <person name="Pitluck S."/>
            <person name="Chertkov O."/>
            <person name="Detter J.C."/>
            <person name="Han C."/>
            <person name="Tapia R."/>
            <person name="Larimer F."/>
            <person name="Land M."/>
            <person name="Hauser L."/>
            <person name="Kyrpides N."/>
            <person name="Mikhailova N."/>
            <person name="Sorokin D.Y."/>
            <person name="Muyzer G."/>
            <person name="Woyke T."/>
        </authorList>
    </citation>
    <scope>NUCLEOTIDE SEQUENCE [LARGE SCALE GENOMIC DNA]</scope>
    <source>
        <strain evidence="5">DSM 19089 / UNIQEM U267 / AHT2</strain>
    </source>
</reference>
<name>D6Z6U5_DESAT</name>
<evidence type="ECO:0000313" key="5">
    <source>
        <dbReference type="Proteomes" id="UP000001508"/>
    </source>
</evidence>
<dbReference type="Pfam" id="PF14402">
    <property type="entry name" value="7TM_transglut"/>
    <property type="match status" value="1"/>
</dbReference>
<proteinExistence type="predicted"/>
<accession>D6Z6U5</accession>
<feature type="transmembrane region" description="Helical" evidence="1">
    <location>
        <begin position="388"/>
        <end position="409"/>
    </location>
</feature>
<evidence type="ECO:0000259" key="3">
    <source>
        <dbReference type="Pfam" id="PF14402"/>
    </source>
</evidence>
<dbReference type="InterPro" id="IPR025838">
    <property type="entry name" value="Transglut_i_TM"/>
</dbReference>
<sequence length="515" mass="57035">MRSRLLFYLLVLAMIMAGGFIAWQRHLQTGIPLLPGEQAPVWLVEARVDFNADGGAVTVNLDIPDDPPGFFLLAEQTASPGYGFSILEDNGNRRGEWTIRRASGPQTMYYKIQLVPWGGQMASPAGAEERRAATRASVPEPVDVFWEEAEAVAARQLLAVARERSSTPESLTRELIKLLAAAEPDQNAALLLASSSLVPLLEKLLNYSRLPTRVVNGLYLEDGRRNQQLTPKLEVFVGGRWQLFDPHTARQGVPDNFLLWNQDRRSLLDVSGGYNSQVRFAMLSQYVPSVQLARTTAGGSGFDLFGVHSLPVEEQAMLKMLLLLPVGALVLVFMRIMVGVQTSGTFMPILIALAFLKTTLLPGLISFVSIVAFGLLLRGYLSGLNLLLVARIATIVIIVIFIIVLSSLLGYQLGFNTGMTVTFFPIIIIAWTIERMSILWEDEGPWEVLKQGGGSLLVAVLAYLLMQWPVMAHWSFHFPEINLIVVALIMLMGNYTGYKLLELHRFRALVRSEEA</sequence>
<dbReference type="KEGG" id="dak:DaAHT2_0348"/>
<dbReference type="Pfam" id="PF14400">
    <property type="entry name" value="Transglut_i_TM"/>
    <property type="match status" value="1"/>
</dbReference>
<dbReference type="RefSeq" id="WP_013162585.1">
    <property type="nucleotide sequence ID" value="NC_014216.1"/>
</dbReference>
<evidence type="ECO:0000259" key="2">
    <source>
        <dbReference type="Pfam" id="PF14400"/>
    </source>
</evidence>
<dbReference type="InterPro" id="IPR025840">
    <property type="entry name" value="7TM_transglut"/>
</dbReference>
<feature type="transmembrane region" description="Helical" evidence="1">
    <location>
        <begin position="6"/>
        <end position="23"/>
    </location>
</feature>
<organism evidence="4 5">
    <name type="scientific">Desulfurivibrio alkaliphilus (strain DSM 19089 / UNIQEM U267 / AHT2)</name>
    <dbReference type="NCBI Taxonomy" id="589865"/>
    <lineage>
        <taxon>Bacteria</taxon>
        <taxon>Pseudomonadati</taxon>
        <taxon>Thermodesulfobacteriota</taxon>
        <taxon>Desulfobulbia</taxon>
        <taxon>Desulfobulbales</taxon>
        <taxon>Desulfobulbaceae</taxon>
        <taxon>Desulfurivibrio</taxon>
    </lineage>
</organism>
<keyword evidence="1" id="KW-0812">Transmembrane</keyword>
<evidence type="ECO:0000313" key="4">
    <source>
        <dbReference type="EMBL" id="ADH85054.1"/>
    </source>
</evidence>
<feature type="transmembrane region" description="Helical" evidence="1">
    <location>
        <begin position="481"/>
        <end position="501"/>
    </location>
</feature>
<dbReference type="EMBL" id="CP001940">
    <property type="protein sequence ID" value="ADH85054.1"/>
    <property type="molecule type" value="Genomic_DNA"/>
</dbReference>
<dbReference type="Proteomes" id="UP000001508">
    <property type="component" value="Chromosome"/>
</dbReference>
<keyword evidence="1" id="KW-0472">Membrane</keyword>
<protein>
    <recommendedName>
        <fullName evidence="6">Gonadoliberin III</fullName>
    </recommendedName>
</protein>
<keyword evidence="5" id="KW-1185">Reference proteome</keyword>
<feature type="domain" description="Inactive transglutaminase fused to 7 transmembrane helices" evidence="2">
    <location>
        <begin position="25"/>
        <end position="194"/>
    </location>
</feature>
<dbReference type="STRING" id="589865.DaAHT2_0348"/>
<dbReference type="eggNOG" id="COG1305">
    <property type="taxonomic scope" value="Bacteria"/>
</dbReference>
<keyword evidence="1" id="KW-1133">Transmembrane helix</keyword>
<gene>
    <name evidence="4" type="ordered locus">DaAHT2_0348</name>
</gene>